<keyword evidence="4" id="KW-0820">tRNA-binding</keyword>
<dbReference type="Gene3D" id="3.40.50.300">
    <property type="entry name" value="P-loop containing nucleotide triphosphate hydrolases"/>
    <property type="match status" value="1"/>
</dbReference>
<dbReference type="FunFam" id="3.40.50.300:FF:000055">
    <property type="entry name" value="GTP-binding protein TypA"/>
    <property type="match status" value="1"/>
</dbReference>
<dbReference type="InterPro" id="IPR031157">
    <property type="entry name" value="G_TR_CS"/>
</dbReference>
<dbReference type="InterPro" id="IPR000795">
    <property type="entry name" value="T_Tr_GTP-bd_dom"/>
</dbReference>
<keyword evidence="4" id="KW-0694">RNA-binding</keyword>
<proteinExistence type="inferred from homology"/>
<dbReference type="SUPFAM" id="SSF50447">
    <property type="entry name" value="Translation proteins"/>
    <property type="match status" value="1"/>
</dbReference>
<comment type="subcellular location">
    <subcellularLocation>
        <location evidence="4">Cytoplasm</location>
    </subcellularLocation>
    <text evidence="4">Binds to ribosomes.</text>
</comment>
<evidence type="ECO:0000256" key="2">
    <source>
        <dbReference type="ARBA" id="ARBA00023134"/>
    </source>
</evidence>
<dbReference type="PROSITE" id="PS00301">
    <property type="entry name" value="G_TR_1"/>
    <property type="match status" value="1"/>
</dbReference>
<dbReference type="Gene3D" id="3.30.70.870">
    <property type="entry name" value="Elongation Factor G (Translational Gtpase), domain 3"/>
    <property type="match status" value="1"/>
</dbReference>
<dbReference type="STRING" id="1802385.A2856_02725"/>
<dbReference type="CDD" id="cd03710">
    <property type="entry name" value="BipA_TypA_C"/>
    <property type="match status" value="1"/>
</dbReference>
<dbReference type="AlphaFoldDB" id="A0A1F7TKT5"/>
<dbReference type="FunFam" id="3.30.70.240:FF:000002">
    <property type="entry name" value="GTP-binding protein TypA"/>
    <property type="match status" value="1"/>
</dbReference>
<keyword evidence="2 4" id="KW-0342">GTP-binding</keyword>
<dbReference type="InterPro" id="IPR027417">
    <property type="entry name" value="P-loop_NTPase"/>
</dbReference>
<dbReference type="InterPro" id="IPR047041">
    <property type="entry name" value="BipA_GTP-bd_dom"/>
</dbReference>
<dbReference type="NCBIfam" id="TIGR00231">
    <property type="entry name" value="small_GTP"/>
    <property type="match status" value="1"/>
</dbReference>
<evidence type="ECO:0000256" key="1">
    <source>
        <dbReference type="ARBA" id="ARBA00022741"/>
    </source>
</evidence>
<name>A0A1F7TKT5_9BACT</name>
<gene>
    <name evidence="4" type="primary">bipA</name>
    <name evidence="6" type="ORF">A2856_02725</name>
</gene>
<dbReference type="FunFam" id="3.30.70.870:FF:000003">
    <property type="entry name" value="GTP-binding protein TypA"/>
    <property type="match status" value="1"/>
</dbReference>
<keyword evidence="4" id="KW-0690">Ribosome biogenesis</keyword>
<dbReference type="Pfam" id="PF00679">
    <property type="entry name" value="EFG_C"/>
    <property type="match status" value="1"/>
</dbReference>
<evidence type="ECO:0000313" key="7">
    <source>
        <dbReference type="Proteomes" id="UP000177885"/>
    </source>
</evidence>
<dbReference type="GO" id="GO:0019843">
    <property type="term" value="F:rRNA binding"/>
    <property type="evidence" value="ECO:0007669"/>
    <property type="project" value="UniProtKB-KW"/>
</dbReference>
<dbReference type="Pfam" id="PF03144">
    <property type="entry name" value="GTP_EFTU_D2"/>
    <property type="match status" value="1"/>
</dbReference>
<evidence type="ECO:0000313" key="6">
    <source>
        <dbReference type="EMBL" id="OGL66575.1"/>
    </source>
</evidence>
<dbReference type="GO" id="GO:0009409">
    <property type="term" value="P:response to cold"/>
    <property type="evidence" value="ECO:0007669"/>
    <property type="project" value="UniProtKB-ARBA"/>
</dbReference>
<dbReference type="PRINTS" id="PR00315">
    <property type="entry name" value="ELONGATNFCT"/>
</dbReference>
<dbReference type="InterPro" id="IPR047042">
    <property type="entry name" value="BipA_II"/>
</dbReference>
<comment type="catalytic activity">
    <reaction evidence="3 4">
        <text>GTP + H2O = GDP + phosphate + H(+)</text>
        <dbReference type="Rhea" id="RHEA:19669"/>
        <dbReference type="ChEBI" id="CHEBI:15377"/>
        <dbReference type="ChEBI" id="CHEBI:15378"/>
        <dbReference type="ChEBI" id="CHEBI:37565"/>
        <dbReference type="ChEBI" id="CHEBI:43474"/>
        <dbReference type="ChEBI" id="CHEBI:58189"/>
    </reaction>
</comment>
<comment type="similarity">
    <text evidence="4">Belongs to the TRAFAC class translation factor GTPase superfamily. Classic translation factor GTPase family. BipA subfamily.</text>
</comment>
<dbReference type="InterPro" id="IPR004161">
    <property type="entry name" value="EFTu-like_2"/>
</dbReference>
<dbReference type="GO" id="GO:1990904">
    <property type="term" value="C:ribonucleoprotein complex"/>
    <property type="evidence" value="ECO:0007669"/>
    <property type="project" value="TreeGrafter"/>
</dbReference>
<dbReference type="EMBL" id="MGDT01000007">
    <property type="protein sequence ID" value="OGL66575.1"/>
    <property type="molecule type" value="Genomic_DNA"/>
</dbReference>
<evidence type="ECO:0000256" key="4">
    <source>
        <dbReference type="HAMAP-Rule" id="MF_00849"/>
    </source>
</evidence>
<dbReference type="Pfam" id="PF21018">
    <property type="entry name" value="BipA_C"/>
    <property type="match status" value="1"/>
</dbReference>
<feature type="domain" description="Tr-type G" evidence="5">
    <location>
        <begin position="4"/>
        <end position="200"/>
    </location>
</feature>
<dbReference type="FunFam" id="2.40.30.10:FF:000016">
    <property type="entry name" value="GTP-binding protein TypA"/>
    <property type="match status" value="1"/>
</dbReference>
<dbReference type="Pfam" id="PF00009">
    <property type="entry name" value="GTP_EFTU"/>
    <property type="match status" value="1"/>
</dbReference>
<dbReference type="SUPFAM" id="SSF54980">
    <property type="entry name" value="EF-G C-terminal domain-like"/>
    <property type="match status" value="2"/>
</dbReference>
<sequence>MTRPDLRNFAIIAHVDHGKTTLVDALLKQSNTFRNADAMGTTIMDSNELERERGITILAKNASIVWKDVKFNIVDTPGHADFGGEVERIMSMVDGCLLLVDAKEGPMPQTKFVLKQAIKAGHKVIVVINKIDKKDARPEWVLNHTFDLFVDLGASEEQADFPVIYASAVNGKAGLTSDLAAMTDITPLFQAIVDHIPAPQADVEKPLQMSVVNVMYDNYKGRIAVGRVVNGRIKVGQQIAHIDRDGKVKPAKAVAIQAFQALNRIDVPEASAGEIVAVAGIEDVQIGETLADAAAPVALPVLNVEAPTVKMTFGVNTSPFAGQEGEFTTSRNIKERLDRELQNDVALRVAPGEGDGAFIVSGRGELHLAILIEKMRREGYELQVSRPQVIFREENGVKTEPFEAVSIEVPETFNGIVIEKMGKRRGDMKDMKVENGTAFMEFEIPTRGLIGYRNEFMTDTKGQGIINTLLLGYRPLAGDVNANDHGSIISMEQGTVMGYAVTNLQERGVMFIPVGTEVYIGMVIGQHSRAEDIDVNPCKEKKLSNMRSKGDGASVAIEPPRVLTLEQSLEYIGDDELVEVTPKSIRIRKTFLDYNARKRAEAARV</sequence>
<feature type="binding site" evidence="4">
    <location>
        <begin position="16"/>
        <end position="21"/>
    </location>
    <ligand>
        <name>GTP</name>
        <dbReference type="ChEBI" id="CHEBI:37565"/>
    </ligand>
</feature>
<dbReference type="InterPro" id="IPR035651">
    <property type="entry name" value="BipA_V"/>
</dbReference>
<dbReference type="GO" id="GO:0000027">
    <property type="term" value="P:ribosomal large subunit assembly"/>
    <property type="evidence" value="ECO:0007669"/>
    <property type="project" value="UniProtKB-UniRule"/>
</dbReference>
<dbReference type="SUPFAM" id="SSF52540">
    <property type="entry name" value="P-loop containing nucleoside triphosphate hydrolases"/>
    <property type="match status" value="1"/>
</dbReference>
<dbReference type="InterPro" id="IPR009000">
    <property type="entry name" value="Transl_B-barrel_sf"/>
</dbReference>
<dbReference type="GO" id="GO:0010467">
    <property type="term" value="P:gene expression"/>
    <property type="evidence" value="ECO:0007669"/>
    <property type="project" value="UniProtKB-ARBA"/>
</dbReference>
<dbReference type="InterPro" id="IPR048876">
    <property type="entry name" value="BipA_C"/>
</dbReference>
<dbReference type="Gene3D" id="2.40.50.250">
    <property type="entry name" value="bipa protein"/>
    <property type="match status" value="1"/>
</dbReference>
<dbReference type="InterPro" id="IPR042116">
    <property type="entry name" value="TypA/BipA_C"/>
</dbReference>
<comment type="caution">
    <text evidence="6">The sequence shown here is derived from an EMBL/GenBank/DDBJ whole genome shotgun (WGS) entry which is preliminary data.</text>
</comment>
<keyword evidence="4" id="KW-0699">rRNA-binding</keyword>
<evidence type="ECO:0000259" key="5">
    <source>
        <dbReference type="PROSITE" id="PS51722"/>
    </source>
</evidence>
<dbReference type="PANTHER" id="PTHR42908">
    <property type="entry name" value="TRANSLATION ELONGATION FACTOR-RELATED"/>
    <property type="match status" value="1"/>
</dbReference>
<dbReference type="CDD" id="cd03691">
    <property type="entry name" value="BipA_TypA_II"/>
    <property type="match status" value="1"/>
</dbReference>
<dbReference type="EC" id="3.6.5.-" evidence="4"/>
<dbReference type="Proteomes" id="UP000177885">
    <property type="component" value="Unassembled WGS sequence"/>
</dbReference>
<dbReference type="GO" id="GO:0043022">
    <property type="term" value="F:ribosome binding"/>
    <property type="evidence" value="ECO:0007669"/>
    <property type="project" value="UniProtKB-UniRule"/>
</dbReference>
<dbReference type="Gene3D" id="3.30.70.240">
    <property type="match status" value="1"/>
</dbReference>
<dbReference type="GO" id="GO:0003924">
    <property type="term" value="F:GTPase activity"/>
    <property type="evidence" value="ECO:0007669"/>
    <property type="project" value="UniProtKB-UniRule"/>
</dbReference>
<dbReference type="InterPro" id="IPR005225">
    <property type="entry name" value="Small_GTP-bd"/>
</dbReference>
<comment type="function">
    <text evidence="4">A 50S ribosomal subunit assembly protein with GTPase activity, required for 50S subunit assembly at low temperatures, may also play a role in translation. Binds GTP and analogs. Binds the 70S ribosome between the 30S and 50S subunits, in a similar position as ribosome-bound EF-G; it contacts a number of ribosomal proteins, both rRNAs and the A-site tRNA.</text>
</comment>
<dbReference type="Pfam" id="PF14492">
    <property type="entry name" value="EFG_III"/>
    <property type="match status" value="1"/>
</dbReference>
<dbReference type="CDD" id="cd16263">
    <property type="entry name" value="BipA_III"/>
    <property type="match status" value="1"/>
</dbReference>
<dbReference type="InterPro" id="IPR006298">
    <property type="entry name" value="BipA"/>
</dbReference>
<keyword evidence="4" id="KW-0963">Cytoplasm</keyword>
<dbReference type="InterPro" id="IPR000640">
    <property type="entry name" value="EFG_V-like"/>
</dbReference>
<dbReference type="CDD" id="cd01891">
    <property type="entry name" value="TypA_BipA"/>
    <property type="match status" value="1"/>
</dbReference>
<evidence type="ECO:0000256" key="3">
    <source>
        <dbReference type="ARBA" id="ARBA00048548"/>
    </source>
</evidence>
<keyword evidence="4" id="KW-0378">Hydrolase</keyword>
<comment type="subunit">
    <text evidence="4">Monomer.</text>
</comment>
<dbReference type="SMART" id="SM00838">
    <property type="entry name" value="EFG_C"/>
    <property type="match status" value="1"/>
</dbReference>
<dbReference type="InterPro" id="IPR047043">
    <property type="entry name" value="BipA_III"/>
</dbReference>
<dbReference type="FunFam" id="2.40.50.250:FF:000001">
    <property type="entry name" value="GTP-binding protein TypA"/>
    <property type="match status" value="1"/>
</dbReference>
<reference evidence="6 7" key="1">
    <citation type="journal article" date="2016" name="Nat. Commun.">
        <title>Thousands of microbial genomes shed light on interconnected biogeochemical processes in an aquifer system.</title>
        <authorList>
            <person name="Anantharaman K."/>
            <person name="Brown C.T."/>
            <person name="Hug L.A."/>
            <person name="Sharon I."/>
            <person name="Castelle C.J."/>
            <person name="Probst A.J."/>
            <person name="Thomas B.C."/>
            <person name="Singh A."/>
            <person name="Wilkins M.J."/>
            <person name="Karaoz U."/>
            <person name="Brodie E.L."/>
            <person name="Williams K.H."/>
            <person name="Hubbard S.S."/>
            <person name="Banfield J.F."/>
        </authorList>
    </citation>
    <scope>NUCLEOTIDE SEQUENCE [LARGE SCALE GENOMIC DNA]</scope>
</reference>
<dbReference type="HAMAP" id="MF_00849">
    <property type="entry name" value="BipA"/>
    <property type="match status" value="1"/>
</dbReference>
<dbReference type="InterPro" id="IPR041095">
    <property type="entry name" value="EFG_II"/>
</dbReference>
<feature type="binding site" evidence="4">
    <location>
        <begin position="129"/>
        <end position="132"/>
    </location>
    <ligand>
        <name>GTP</name>
        <dbReference type="ChEBI" id="CHEBI:37565"/>
    </ligand>
</feature>
<keyword evidence="1 4" id="KW-0547">Nucleotide-binding</keyword>
<dbReference type="InterPro" id="IPR035647">
    <property type="entry name" value="EFG_III/V"/>
</dbReference>
<protein>
    <recommendedName>
        <fullName evidence="4">Large ribosomal subunit assembly factor BipA</fullName>
        <ecNumber evidence="4">3.6.5.-</ecNumber>
    </recommendedName>
    <alternativeName>
        <fullName evidence="4">GTP-binding protein BipA</fullName>
    </alternativeName>
</protein>
<accession>A0A1F7TKT5</accession>
<dbReference type="GO" id="GO:0005829">
    <property type="term" value="C:cytosol"/>
    <property type="evidence" value="ECO:0007669"/>
    <property type="project" value="TreeGrafter"/>
</dbReference>
<organism evidence="6 7">
    <name type="scientific">Candidatus Uhrbacteria bacterium RIFCSPHIGHO2_01_FULL_63_20</name>
    <dbReference type="NCBI Taxonomy" id="1802385"/>
    <lineage>
        <taxon>Bacteria</taxon>
        <taxon>Candidatus Uhriibacteriota</taxon>
    </lineage>
</organism>
<dbReference type="GO" id="GO:0000049">
    <property type="term" value="F:tRNA binding"/>
    <property type="evidence" value="ECO:0007669"/>
    <property type="project" value="UniProtKB-KW"/>
</dbReference>
<dbReference type="NCBIfam" id="TIGR01394">
    <property type="entry name" value="TypA_BipA"/>
    <property type="match status" value="1"/>
</dbReference>
<dbReference type="GO" id="GO:0005525">
    <property type="term" value="F:GTP binding"/>
    <property type="evidence" value="ECO:0007669"/>
    <property type="project" value="UniProtKB-UniRule"/>
</dbReference>
<dbReference type="Gene3D" id="2.40.30.10">
    <property type="entry name" value="Translation factors"/>
    <property type="match status" value="1"/>
</dbReference>
<dbReference type="PANTHER" id="PTHR42908:SF8">
    <property type="entry name" value="TR-TYPE G DOMAIN-CONTAINING PROTEIN"/>
    <property type="match status" value="1"/>
</dbReference>
<dbReference type="PROSITE" id="PS51722">
    <property type="entry name" value="G_TR_2"/>
    <property type="match status" value="1"/>
</dbReference>